<evidence type="ECO:0000256" key="1">
    <source>
        <dbReference type="SAM" id="Coils"/>
    </source>
</evidence>
<organism evidence="2 3">
    <name type="scientific">Tepidibacter formicigenes DSM 15518</name>
    <dbReference type="NCBI Taxonomy" id="1123349"/>
    <lineage>
        <taxon>Bacteria</taxon>
        <taxon>Bacillati</taxon>
        <taxon>Bacillota</taxon>
        <taxon>Clostridia</taxon>
        <taxon>Peptostreptococcales</taxon>
        <taxon>Peptostreptococcaceae</taxon>
        <taxon>Tepidibacter</taxon>
    </lineage>
</organism>
<keyword evidence="3" id="KW-1185">Reference proteome</keyword>
<dbReference type="Proteomes" id="UP000242497">
    <property type="component" value="Unassembled WGS sequence"/>
</dbReference>
<protein>
    <submittedName>
        <fullName evidence="2">Uncharacterized protein</fullName>
    </submittedName>
</protein>
<name>A0A1M6TZN5_9FIRM</name>
<dbReference type="EMBL" id="FRAE01000113">
    <property type="protein sequence ID" value="SHK62465.1"/>
    <property type="molecule type" value="Genomic_DNA"/>
</dbReference>
<reference evidence="3" key="1">
    <citation type="submission" date="2016-11" db="EMBL/GenBank/DDBJ databases">
        <authorList>
            <person name="Varghese N."/>
            <person name="Submissions S."/>
        </authorList>
    </citation>
    <scope>NUCLEOTIDE SEQUENCE [LARGE SCALE GENOMIC DNA]</scope>
    <source>
        <strain evidence="3">DSM 15518</strain>
    </source>
</reference>
<evidence type="ECO:0000313" key="2">
    <source>
        <dbReference type="EMBL" id="SHK62465.1"/>
    </source>
</evidence>
<feature type="coiled-coil region" evidence="1">
    <location>
        <begin position="2"/>
        <end position="29"/>
    </location>
</feature>
<proteinExistence type="predicted"/>
<dbReference type="AlphaFoldDB" id="A0A1M6TZN5"/>
<gene>
    <name evidence="2" type="ORF">SAMN02744037_02709</name>
</gene>
<evidence type="ECO:0000313" key="3">
    <source>
        <dbReference type="Proteomes" id="UP000242497"/>
    </source>
</evidence>
<accession>A0A1M6TZN5</accession>
<keyword evidence="1" id="KW-0175">Coiled coil</keyword>
<feature type="non-terminal residue" evidence="2">
    <location>
        <position position="1"/>
    </location>
</feature>
<dbReference type="RefSeq" id="WP_159429002.1">
    <property type="nucleotide sequence ID" value="NZ_FRAE01000113.1"/>
</dbReference>
<sequence length="62" mass="7237">KVENIENRIGNLESKVDELIEFKDEANKKLDYLVDSISILEIKEKENEVNINKLKNHLKAVE</sequence>